<proteinExistence type="inferred from homology"/>
<dbReference type="PANTHER" id="PTHR21500:SF0">
    <property type="entry name" value="TUBULIN-SPECIFIC CHAPERONE A"/>
    <property type="match status" value="1"/>
</dbReference>
<reference evidence="8 9" key="1">
    <citation type="journal article" date="2013" name="Nat. Commun.">
        <title>Genome analysis reveals insights into physiology and longevity of the Brandt's bat Myotis brandtii.</title>
        <authorList>
            <person name="Seim I."/>
            <person name="Fang X."/>
            <person name="Xiong Z."/>
            <person name="Lobanov A.V."/>
            <person name="Huang Z."/>
            <person name="Ma S."/>
            <person name="Feng Y."/>
            <person name="Turanov A.A."/>
            <person name="Zhu Y."/>
            <person name="Lenz T.L."/>
            <person name="Gerashchenko M.V."/>
            <person name="Fan D."/>
            <person name="Hee Yim S."/>
            <person name="Yao X."/>
            <person name="Jordan D."/>
            <person name="Xiong Y."/>
            <person name="Ma Y."/>
            <person name="Lyapunov A.N."/>
            <person name="Chen G."/>
            <person name="Kulakova O.I."/>
            <person name="Sun Y."/>
            <person name="Lee S.G."/>
            <person name="Bronson R.T."/>
            <person name="Moskalev A.A."/>
            <person name="Sunyaev S.R."/>
            <person name="Zhang G."/>
            <person name="Krogh A."/>
            <person name="Wang J."/>
            <person name="Gladyshev V.N."/>
        </authorList>
    </citation>
    <scope>NUCLEOTIDE SEQUENCE [LARGE SCALE GENOMIC DNA]</scope>
</reference>
<accession>S7ME85</accession>
<dbReference type="InterPro" id="IPR036126">
    <property type="entry name" value="TBCA_sf"/>
</dbReference>
<organism evidence="8 9">
    <name type="scientific">Myotis brandtii</name>
    <name type="common">Brandt's bat</name>
    <dbReference type="NCBI Taxonomy" id="109478"/>
    <lineage>
        <taxon>Eukaryota</taxon>
        <taxon>Metazoa</taxon>
        <taxon>Chordata</taxon>
        <taxon>Craniata</taxon>
        <taxon>Vertebrata</taxon>
        <taxon>Euteleostomi</taxon>
        <taxon>Mammalia</taxon>
        <taxon>Eutheria</taxon>
        <taxon>Laurasiatheria</taxon>
        <taxon>Chiroptera</taxon>
        <taxon>Yangochiroptera</taxon>
        <taxon>Vespertilionidae</taxon>
        <taxon>Myotis</taxon>
    </lineage>
</organism>
<evidence type="ECO:0000256" key="1">
    <source>
        <dbReference type="ARBA" id="ARBA00003046"/>
    </source>
</evidence>
<dbReference type="GO" id="GO:0007021">
    <property type="term" value="P:tubulin complex assembly"/>
    <property type="evidence" value="ECO:0007669"/>
    <property type="project" value="UniProtKB-UniRule"/>
</dbReference>
<dbReference type="PANTHER" id="PTHR21500">
    <property type="entry name" value="TUBULIN-SPECIFIC CHAPERONE A"/>
    <property type="match status" value="1"/>
</dbReference>
<dbReference type="Proteomes" id="UP000052978">
    <property type="component" value="Unassembled WGS sequence"/>
</dbReference>
<evidence type="ECO:0000256" key="4">
    <source>
        <dbReference type="ARBA" id="ARBA00023186"/>
    </source>
</evidence>
<dbReference type="Pfam" id="PF02970">
    <property type="entry name" value="TBCA"/>
    <property type="match status" value="1"/>
</dbReference>
<feature type="region of interest" description="Disordered" evidence="7">
    <location>
        <begin position="1"/>
        <end position="43"/>
    </location>
</feature>
<keyword evidence="4 6" id="KW-0143">Chaperone</keyword>
<evidence type="ECO:0000256" key="5">
    <source>
        <dbReference type="ARBA" id="ARBA00026055"/>
    </source>
</evidence>
<dbReference type="GO" id="GO:0048487">
    <property type="term" value="F:beta-tubulin binding"/>
    <property type="evidence" value="ECO:0007669"/>
    <property type="project" value="InterPro"/>
</dbReference>
<dbReference type="GO" id="GO:0005829">
    <property type="term" value="C:cytosol"/>
    <property type="evidence" value="ECO:0007669"/>
    <property type="project" value="TreeGrafter"/>
</dbReference>
<keyword evidence="6" id="KW-0963">Cytoplasm</keyword>
<evidence type="ECO:0000313" key="8">
    <source>
        <dbReference type="EMBL" id="EPQ02624.1"/>
    </source>
</evidence>
<dbReference type="eggNOG" id="KOG3470">
    <property type="taxonomic scope" value="Eukaryota"/>
</dbReference>
<sequence>MSRPNLSVGETLKFPHTPRLWRQEDSRGPPLPTAFPSSPRRCGVPFKERPLQRLSPRRLLHTPCSLGLDGCDPRRLAKEKMMYEKEAKQQEEKIEKMKAEDSENYALKKQAEILQESRMMIPDCQRRLEAAYTDLLQILENEKELEEAEEYKEARLVLDSVKLEV</sequence>
<comment type="subunit">
    <text evidence="5 6">Supercomplex made of cofactors A to E. Cofactors A and D function by capturing and stabilizing tubulin in a quasi-native conformation. Cofactor E binds to the cofactor D-tubulin complex; interaction with cofactor C then causes the release of tubulin polypeptides that are committed to the native state.</text>
</comment>
<keyword evidence="9" id="KW-1185">Reference proteome</keyword>
<dbReference type="FunFam" id="1.20.58.90:FF:000008">
    <property type="entry name" value="Tubulin-specific chaperone A"/>
    <property type="match status" value="1"/>
</dbReference>
<keyword evidence="6" id="KW-0493">Microtubule</keyword>
<dbReference type="InterPro" id="IPR004226">
    <property type="entry name" value="TBCA"/>
</dbReference>
<dbReference type="SUPFAM" id="SSF46988">
    <property type="entry name" value="Tubulin chaperone cofactor A"/>
    <property type="match status" value="1"/>
</dbReference>
<dbReference type="EMBL" id="KE161240">
    <property type="protein sequence ID" value="EPQ02624.1"/>
    <property type="molecule type" value="Genomic_DNA"/>
</dbReference>
<gene>
    <name evidence="8" type="ORF">D623_10035962</name>
</gene>
<comment type="function">
    <text evidence="1">Tubulin-folding protein; involved in the early step of the tubulin folding pathway.</text>
</comment>
<evidence type="ECO:0000256" key="3">
    <source>
        <dbReference type="ARBA" id="ARBA00015002"/>
    </source>
</evidence>
<evidence type="ECO:0000256" key="2">
    <source>
        <dbReference type="ARBA" id="ARBA00006806"/>
    </source>
</evidence>
<dbReference type="GO" id="GO:0007023">
    <property type="term" value="P:post-chaperonin tubulin folding pathway"/>
    <property type="evidence" value="ECO:0007669"/>
    <property type="project" value="UniProtKB-UniRule"/>
</dbReference>
<comment type="similarity">
    <text evidence="2 6">Belongs to the TBCA family.</text>
</comment>
<keyword evidence="6" id="KW-0206">Cytoskeleton</keyword>
<dbReference type="Gene3D" id="1.20.58.90">
    <property type="match status" value="1"/>
</dbReference>
<evidence type="ECO:0000256" key="6">
    <source>
        <dbReference type="RuleBase" id="RU364030"/>
    </source>
</evidence>
<comment type="subcellular location">
    <subcellularLocation>
        <location evidence="6">Cytoplasm</location>
        <location evidence="6">Cytoskeleton</location>
    </subcellularLocation>
</comment>
<dbReference type="AlphaFoldDB" id="S7ME85"/>
<evidence type="ECO:0000256" key="7">
    <source>
        <dbReference type="SAM" id="MobiDB-lite"/>
    </source>
</evidence>
<dbReference type="GO" id="GO:0005874">
    <property type="term" value="C:microtubule"/>
    <property type="evidence" value="ECO:0007669"/>
    <property type="project" value="UniProtKB-KW"/>
</dbReference>
<evidence type="ECO:0000313" key="9">
    <source>
        <dbReference type="Proteomes" id="UP000052978"/>
    </source>
</evidence>
<name>S7ME85_MYOBR</name>
<protein>
    <recommendedName>
        <fullName evidence="3 6">Tubulin-specific chaperone A</fullName>
    </recommendedName>
</protein>